<keyword evidence="1" id="KW-0472">Membrane</keyword>
<feature type="transmembrane region" description="Helical" evidence="1">
    <location>
        <begin position="7"/>
        <end position="27"/>
    </location>
</feature>
<keyword evidence="1" id="KW-0812">Transmembrane</keyword>
<evidence type="ECO:0000313" key="2">
    <source>
        <dbReference type="EMBL" id="OGC59435.1"/>
    </source>
</evidence>
<comment type="caution">
    <text evidence="2">The sequence shown here is derived from an EMBL/GenBank/DDBJ whole genome shotgun (WGS) entry which is preliminary data.</text>
</comment>
<keyword evidence="1" id="KW-1133">Transmembrane helix</keyword>
<feature type="transmembrane region" description="Helical" evidence="1">
    <location>
        <begin position="33"/>
        <end position="53"/>
    </location>
</feature>
<gene>
    <name evidence="2" type="ORF">A3A70_01540</name>
</gene>
<dbReference type="AlphaFoldDB" id="A0A1F4VQV9"/>
<dbReference type="Proteomes" id="UP000178964">
    <property type="component" value="Unassembled WGS sequence"/>
</dbReference>
<sequence>MKPRLDLVKILLIVTLVIALGMFTWIPPANHNIVFLLMIDLWVLLSTACTLILHSHIKTIAEKHENKHAIFADSVRRGFFIGTCLSLVLLLKYLSLFTFPTLLLLILLIASLEYTITQHLIGFKSPKTQKTPEDMLQSVP</sequence>
<proteinExistence type="predicted"/>
<dbReference type="EMBL" id="MEVK01000016">
    <property type="protein sequence ID" value="OGC59435.1"/>
    <property type="molecule type" value="Genomic_DNA"/>
</dbReference>
<feature type="transmembrane region" description="Helical" evidence="1">
    <location>
        <begin position="74"/>
        <end position="91"/>
    </location>
</feature>
<dbReference type="STRING" id="1802627.A3A70_01540"/>
<feature type="transmembrane region" description="Helical" evidence="1">
    <location>
        <begin position="97"/>
        <end position="116"/>
    </location>
</feature>
<evidence type="ECO:0000256" key="1">
    <source>
        <dbReference type="SAM" id="Phobius"/>
    </source>
</evidence>
<name>A0A1F4VQV9_UNCKA</name>
<organism evidence="2 3">
    <name type="scientific">candidate division WWE3 bacterium RIFCSPLOWO2_01_FULL_42_11</name>
    <dbReference type="NCBI Taxonomy" id="1802627"/>
    <lineage>
        <taxon>Bacteria</taxon>
        <taxon>Katanobacteria</taxon>
    </lineage>
</organism>
<evidence type="ECO:0000313" key="3">
    <source>
        <dbReference type="Proteomes" id="UP000178964"/>
    </source>
</evidence>
<protein>
    <submittedName>
        <fullName evidence="2">Uncharacterized protein</fullName>
    </submittedName>
</protein>
<reference evidence="2 3" key="1">
    <citation type="journal article" date="2016" name="Nat. Commun.">
        <title>Thousands of microbial genomes shed light on interconnected biogeochemical processes in an aquifer system.</title>
        <authorList>
            <person name="Anantharaman K."/>
            <person name="Brown C.T."/>
            <person name="Hug L.A."/>
            <person name="Sharon I."/>
            <person name="Castelle C.J."/>
            <person name="Probst A.J."/>
            <person name="Thomas B.C."/>
            <person name="Singh A."/>
            <person name="Wilkins M.J."/>
            <person name="Karaoz U."/>
            <person name="Brodie E.L."/>
            <person name="Williams K.H."/>
            <person name="Hubbard S.S."/>
            <person name="Banfield J.F."/>
        </authorList>
    </citation>
    <scope>NUCLEOTIDE SEQUENCE [LARGE SCALE GENOMIC DNA]</scope>
</reference>
<accession>A0A1F4VQV9</accession>